<comment type="cofactor">
    <cofactor evidence="1">
        <name>FAD</name>
        <dbReference type="ChEBI" id="CHEBI:57692"/>
    </cofactor>
</comment>
<dbReference type="InterPro" id="IPR016169">
    <property type="entry name" value="FAD-bd_PCMH_sub2"/>
</dbReference>
<dbReference type="Pfam" id="PF01565">
    <property type="entry name" value="FAD_binding_4"/>
    <property type="match status" value="1"/>
</dbReference>
<dbReference type="PROSITE" id="PS51387">
    <property type="entry name" value="FAD_PCMH"/>
    <property type="match status" value="1"/>
</dbReference>
<dbReference type="InterPro" id="IPR006311">
    <property type="entry name" value="TAT_signal"/>
</dbReference>
<evidence type="ECO:0000313" key="8">
    <source>
        <dbReference type="Proteomes" id="UP000602198"/>
    </source>
</evidence>
<dbReference type="PANTHER" id="PTHR42973:SF39">
    <property type="entry name" value="FAD-BINDING PCMH-TYPE DOMAIN-CONTAINING PROTEIN"/>
    <property type="match status" value="1"/>
</dbReference>
<dbReference type="PANTHER" id="PTHR42973">
    <property type="entry name" value="BINDING OXIDOREDUCTASE, PUTATIVE (AFU_ORTHOLOGUE AFUA_1G17690)-RELATED"/>
    <property type="match status" value="1"/>
</dbReference>
<protein>
    <submittedName>
        <fullName evidence="7">FAD-binding oxidoreductase</fullName>
    </submittedName>
</protein>
<comment type="similarity">
    <text evidence="2">Belongs to the oxygen-dependent FAD-linked oxidoreductase family.</text>
</comment>
<dbReference type="Pfam" id="PF08031">
    <property type="entry name" value="BBE"/>
    <property type="match status" value="1"/>
</dbReference>
<evidence type="ECO:0000256" key="3">
    <source>
        <dbReference type="ARBA" id="ARBA00022630"/>
    </source>
</evidence>
<evidence type="ECO:0000313" key="7">
    <source>
        <dbReference type="EMBL" id="MBL1077194.1"/>
    </source>
</evidence>
<organism evidence="7 8">
    <name type="scientific">Nocardia acididurans</name>
    <dbReference type="NCBI Taxonomy" id="2802282"/>
    <lineage>
        <taxon>Bacteria</taxon>
        <taxon>Bacillati</taxon>
        <taxon>Actinomycetota</taxon>
        <taxon>Actinomycetes</taxon>
        <taxon>Mycobacteriales</taxon>
        <taxon>Nocardiaceae</taxon>
        <taxon>Nocardia</taxon>
    </lineage>
</organism>
<dbReference type="Gene3D" id="3.40.462.20">
    <property type="match status" value="1"/>
</dbReference>
<keyword evidence="3" id="KW-0285">Flavoprotein</keyword>
<dbReference type="PROSITE" id="PS00862">
    <property type="entry name" value="OX2_COVAL_FAD"/>
    <property type="match status" value="1"/>
</dbReference>
<dbReference type="SUPFAM" id="SSF56176">
    <property type="entry name" value="FAD-binding/transporter-associated domain-like"/>
    <property type="match status" value="1"/>
</dbReference>
<comment type="caution">
    <text evidence="7">The sequence shown here is derived from an EMBL/GenBank/DDBJ whole genome shotgun (WGS) entry which is preliminary data.</text>
</comment>
<dbReference type="Proteomes" id="UP000602198">
    <property type="component" value="Unassembled WGS sequence"/>
</dbReference>
<evidence type="ECO:0000259" key="6">
    <source>
        <dbReference type="PROSITE" id="PS51387"/>
    </source>
</evidence>
<feature type="domain" description="FAD-binding PCMH-type" evidence="6">
    <location>
        <begin position="70"/>
        <end position="240"/>
    </location>
</feature>
<name>A0ABS1MAB7_9NOCA</name>
<evidence type="ECO:0000256" key="1">
    <source>
        <dbReference type="ARBA" id="ARBA00001974"/>
    </source>
</evidence>
<evidence type="ECO:0000256" key="5">
    <source>
        <dbReference type="ARBA" id="ARBA00023002"/>
    </source>
</evidence>
<proteinExistence type="inferred from homology"/>
<dbReference type="InterPro" id="IPR050416">
    <property type="entry name" value="FAD-linked_Oxidoreductase"/>
</dbReference>
<dbReference type="InterPro" id="IPR036318">
    <property type="entry name" value="FAD-bd_PCMH-like_sf"/>
</dbReference>
<dbReference type="InterPro" id="IPR016167">
    <property type="entry name" value="FAD-bd_PCMH_sub1"/>
</dbReference>
<reference evidence="7 8" key="1">
    <citation type="submission" date="2021-01" db="EMBL/GenBank/DDBJ databases">
        <title>WGS of actinomycetes isolated from Thailand.</title>
        <authorList>
            <person name="Thawai C."/>
        </authorList>
    </citation>
    <scope>NUCLEOTIDE SEQUENCE [LARGE SCALE GENOMIC DNA]</scope>
    <source>
        <strain evidence="7 8">LPG 2</strain>
    </source>
</reference>
<dbReference type="InterPro" id="IPR006094">
    <property type="entry name" value="Oxid_FAD_bind_N"/>
</dbReference>
<dbReference type="InterPro" id="IPR016166">
    <property type="entry name" value="FAD-bd_PCMH"/>
</dbReference>
<sequence length="492" mass="51117">MAISRRNLLAAAGLGMAGAVVGVARVNSEPETPVPQTDWNALRTRLTGELFTSADSGYGSAKLAFNPLFDTRQPAAIARCADLRDVQACVELAARTRIPVAARGGGHSYAGYSTPDQGLIIDMSAVNTVALHSAETAVIGAGARLIDVYAGLAEAGRCLPAGSCPTVGIAGLTLGGGLGVLTGKYGLTCDTLVSAQIVTADGTARTASADSEPDLYWALRGGGGGNFGVVTAFTFRTTAMPNLTVCKLQFPAGAVTEVLGGWQTFLAEAPDEFWSTLGISAGSPPSCRINGCFVGGESDLNPVLDKLIAATGTRPSSRVTAAMGYLQAMLYFGGCTNIPVRQCRPNWNADGGVLGRDSFTASARVLRSPLAEPARLTDLLTGRDGVDVLLDSLRGAVTRIGVTDTAFPYRDALATAQIYAGATTPEARRTVTEIRDGLGALVGNTGYVNYIDPDLADWASAYYGVNADRLRGVARRYDPDGVFAFDQSAARI</sequence>
<dbReference type="InterPro" id="IPR012951">
    <property type="entry name" value="BBE"/>
</dbReference>
<accession>A0ABS1MAB7</accession>
<dbReference type="Gene3D" id="3.30.465.10">
    <property type="match status" value="1"/>
</dbReference>
<dbReference type="PROSITE" id="PS51318">
    <property type="entry name" value="TAT"/>
    <property type="match status" value="1"/>
</dbReference>
<evidence type="ECO:0000256" key="4">
    <source>
        <dbReference type="ARBA" id="ARBA00022827"/>
    </source>
</evidence>
<dbReference type="InterPro" id="IPR006093">
    <property type="entry name" value="Oxy_OxRdtase_FAD_BS"/>
</dbReference>
<keyword evidence="8" id="KW-1185">Reference proteome</keyword>
<keyword evidence="4" id="KW-0274">FAD</keyword>
<dbReference type="EMBL" id="JAERRJ010000008">
    <property type="protein sequence ID" value="MBL1077194.1"/>
    <property type="molecule type" value="Genomic_DNA"/>
</dbReference>
<evidence type="ECO:0000256" key="2">
    <source>
        <dbReference type="ARBA" id="ARBA00005466"/>
    </source>
</evidence>
<keyword evidence="5" id="KW-0560">Oxidoreductase</keyword>
<dbReference type="Gene3D" id="3.30.43.10">
    <property type="entry name" value="Uridine Diphospho-n-acetylenolpyruvylglucosamine Reductase, domain 2"/>
    <property type="match status" value="1"/>
</dbReference>
<dbReference type="RefSeq" id="WP_201949918.1">
    <property type="nucleotide sequence ID" value="NZ_JAERRJ010000008.1"/>
</dbReference>
<gene>
    <name evidence="7" type="ORF">JK358_22605</name>
</gene>